<feature type="region of interest" description="Disordered" evidence="1">
    <location>
        <begin position="1"/>
        <end position="39"/>
    </location>
</feature>
<evidence type="ECO:0000256" key="1">
    <source>
        <dbReference type="SAM" id="MobiDB-lite"/>
    </source>
</evidence>
<dbReference type="EMBL" id="QPKB01000003">
    <property type="protein sequence ID" value="RWR79234.1"/>
    <property type="molecule type" value="Genomic_DNA"/>
</dbReference>
<proteinExistence type="predicted"/>
<evidence type="ECO:0000313" key="2">
    <source>
        <dbReference type="EMBL" id="RWR79234.1"/>
    </source>
</evidence>
<reference evidence="2 3" key="1">
    <citation type="journal article" date="2019" name="Nat. Plants">
        <title>Stout camphor tree genome fills gaps in understanding of flowering plant genome evolution.</title>
        <authorList>
            <person name="Chaw S.M."/>
            <person name="Liu Y.C."/>
            <person name="Wu Y.W."/>
            <person name="Wang H.Y."/>
            <person name="Lin C.I."/>
            <person name="Wu C.S."/>
            <person name="Ke H.M."/>
            <person name="Chang L.Y."/>
            <person name="Hsu C.Y."/>
            <person name="Yang H.T."/>
            <person name="Sudianto E."/>
            <person name="Hsu M.H."/>
            <person name="Wu K.P."/>
            <person name="Wang L.N."/>
            <person name="Leebens-Mack J.H."/>
            <person name="Tsai I.J."/>
        </authorList>
    </citation>
    <scope>NUCLEOTIDE SEQUENCE [LARGE SCALE GENOMIC DNA]</scope>
    <source>
        <strain evidence="3">cv. Chaw 1501</strain>
        <tissue evidence="2">Young leaves</tissue>
    </source>
</reference>
<feature type="compositionally biased region" description="Basic and acidic residues" evidence="1">
    <location>
        <begin position="1"/>
        <end position="26"/>
    </location>
</feature>
<organism evidence="2 3">
    <name type="scientific">Cinnamomum micranthum f. kanehirae</name>
    <dbReference type="NCBI Taxonomy" id="337451"/>
    <lineage>
        <taxon>Eukaryota</taxon>
        <taxon>Viridiplantae</taxon>
        <taxon>Streptophyta</taxon>
        <taxon>Embryophyta</taxon>
        <taxon>Tracheophyta</taxon>
        <taxon>Spermatophyta</taxon>
        <taxon>Magnoliopsida</taxon>
        <taxon>Magnoliidae</taxon>
        <taxon>Laurales</taxon>
        <taxon>Lauraceae</taxon>
        <taxon>Cinnamomum</taxon>
    </lineage>
</organism>
<dbReference type="AlphaFoldDB" id="A0A3S3MTG2"/>
<sequence>MRRKNREREKSDGKEERERRDRERKRSCPVHQQQPPRVSHSRLANVAERVYMMRVFPCCNSWLTENWKCSSGV</sequence>
<accession>A0A3S3MTG2</accession>
<protein>
    <submittedName>
        <fullName evidence="2">Uncharacterized protein</fullName>
    </submittedName>
</protein>
<comment type="caution">
    <text evidence="2">The sequence shown here is derived from an EMBL/GenBank/DDBJ whole genome shotgun (WGS) entry which is preliminary data.</text>
</comment>
<evidence type="ECO:0000313" key="3">
    <source>
        <dbReference type="Proteomes" id="UP000283530"/>
    </source>
</evidence>
<gene>
    <name evidence="2" type="ORF">CKAN_00779900</name>
</gene>
<keyword evidence="3" id="KW-1185">Reference proteome</keyword>
<name>A0A3S3MTG2_9MAGN</name>
<dbReference type="Proteomes" id="UP000283530">
    <property type="component" value="Unassembled WGS sequence"/>
</dbReference>